<proteinExistence type="predicted"/>
<dbReference type="InterPro" id="IPR024079">
    <property type="entry name" value="MetalloPept_cat_dom_sf"/>
</dbReference>
<dbReference type="EMBL" id="CP119075">
    <property type="protein sequence ID" value="WED64989.1"/>
    <property type="molecule type" value="Genomic_DNA"/>
</dbReference>
<dbReference type="RefSeq" id="WP_330928333.1">
    <property type="nucleotide sequence ID" value="NZ_CP119075.1"/>
</dbReference>
<dbReference type="AlphaFoldDB" id="A0AAE9ZXD4"/>
<gene>
    <name evidence="2" type="ORF">PXH66_21790</name>
</gene>
<protein>
    <submittedName>
        <fullName evidence="2">M12 family metallo-peptidase</fullName>
    </submittedName>
</protein>
<dbReference type="Proteomes" id="UP001218638">
    <property type="component" value="Chromosome"/>
</dbReference>
<reference evidence="2" key="1">
    <citation type="submission" date="2023-03" db="EMBL/GenBank/DDBJ databases">
        <title>Lomoglobus Profundus gen. nov., sp. nov., a novel member of the phylum Verrucomicrobia, isolated from deep-marine sediment of South China Sea.</title>
        <authorList>
            <person name="Ahmad T."/>
            <person name="Ishaq S.E."/>
            <person name="Wang F."/>
        </authorList>
    </citation>
    <scope>NUCLEOTIDE SEQUENCE</scope>
    <source>
        <strain evidence="2">LMO-M01</strain>
    </source>
</reference>
<keyword evidence="1" id="KW-1133">Transmembrane helix</keyword>
<dbReference type="Gene3D" id="3.40.390.10">
    <property type="entry name" value="Collagenase (Catalytic Domain)"/>
    <property type="match status" value="1"/>
</dbReference>
<evidence type="ECO:0000256" key="1">
    <source>
        <dbReference type="SAM" id="Phobius"/>
    </source>
</evidence>
<evidence type="ECO:0000313" key="3">
    <source>
        <dbReference type="Proteomes" id="UP001218638"/>
    </source>
</evidence>
<sequence length="825" mass="86544">MTAPDSHSSRHRRRRLWLVIFLTGIAGVSWWSNDAAPVSDTETLPAIDEAPPITSSASVPAAAASAPLTTVRPAVPALWTVVAPPANAAQIEQRVEAATRAYHYVAIDEALLAGKASPFWQSGTGRLQLPLPDGRLIEVVVERSTARGPDRFSSEGRVVGVPTGRFILASNRGTVSASLHGLEPGEFKVRTIEIDGARATQLYVVEPELMGDCEVAPSSSRDRVQLPPMAFAEAGARAGVADETLASGDAVVDLLMVYTSAVTAALGGPVNVETEIDLSVAQMNSDFAASGISARIHLAGTLEVEYPDDDISTAFPRWQDEALERISGVTDGYMDEVHAKRDAVGADVVSLIVRRPDSTGAGIAYILERVGHYSEPFYAFSVINYAGMSDATVLSHEVGHSLGCAHDLSNAGATPARGYHGAYPHSYGYRVNAADSRGFTRQVRSIMAYAPGTRLRYYSSPDTSISSYVSGSQTVTFPNPVTFGVAEADGVDAADNTRTIERTAFQVAGYRLSPDRSGAGRLVNVSTRAFVGTGYQTLTGGFVVTGTDARRVLIRAPGPTIGAAPFSVPNALADPVLRVNALGSGLIATNDDWGVPAANATVVASAGQSAGAFSLANGSRDAAVVLDLAPGNYTAEVTGAGGAEGYALIEAYGVGEGGDSRLLNLSTRAFASAADPMVAGFVVQADDDTPGQRKTMFIRVRGPSLVNYGLPADVVMPDPTIEIFDANAELVYFNDDWDAPSADLDGTNRDAIPLLRRGTVDQPSEAAVFAAAMAVGEIDMEPVEPAAVVELPPGLYTVFVRPFESLPDQPGESGVAIVEVFEISP</sequence>
<keyword evidence="1" id="KW-0472">Membrane</keyword>
<accession>A0AAE9ZXD4</accession>
<dbReference type="GO" id="GO:0008237">
    <property type="term" value="F:metallopeptidase activity"/>
    <property type="evidence" value="ECO:0007669"/>
    <property type="project" value="InterPro"/>
</dbReference>
<organism evidence="2 3">
    <name type="scientific">Synoicihabitans lomoniglobus</name>
    <dbReference type="NCBI Taxonomy" id="2909285"/>
    <lineage>
        <taxon>Bacteria</taxon>
        <taxon>Pseudomonadati</taxon>
        <taxon>Verrucomicrobiota</taxon>
        <taxon>Opitutia</taxon>
        <taxon>Opitutales</taxon>
        <taxon>Opitutaceae</taxon>
        <taxon>Synoicihabitans</taxon>
    </lineage>
</organism>
<dbReference type="KEGG" id="slom:PXH66_21790"/>
<evidence type="ECO:0000313" key="2">
    <source>
        <dbReference type="EMBL" id="WED64989.1"/>
    </source>
</evidence>
<feature type="transmembrane region" description="Helical" evidence="1">
    <location>
        <begin position="16"/>
        <end position="32"/>
    </location>
</feature>
<dbReference type="Pfam" id="PF13688">
    <property type="entry name" value="Reprolysin_5"/>
    <property type="match status" value="1"/>
</dbReference>
<name>A0AAE9ZXD4_9BACT</name>
<keyword evidence="3" id="KW-1185">Reference proteome</keyword>
<keyword evidence="1" id="KW-0812">Transmembrane</keyword>
<dbReference type="SUPFAM" id="SSF55486">
    <property type="entry name" value="Metalloproteases ('zincins'), catalytic domain"/>
    <property type="match status" value="1"/>
</dbReference>